<dbReference type="KEGG" id="cmah:C1I91_06500"/>
<dbReference type="Proteomes" id="UP000286268">
    <property type="component" value="Chromosome"/>
</dbReference>
<sequence length="236" mass="27751">MKDLISFLKTEFPKDALDIQECIDLLNQCIDGSVESIKGAFNAAIDKRDYQSLTNLQEMLQSIDKIQIKLEEYSSLLQLDDEIEEKIIQKESFEDESKELPDYDSLRVDQNIPYTLYDDYTHKRPAGFEIFGMRQDAKDWKEVLIKTCEILAEKDPVKFNTFVNDKSMQGRKVSYFCNDQKGIRAPRHVKGTDIYLMTNMSANQVRNVIERMLRRYEIKINNFKIYLKADYTARHE</sequence>
<name>A0A410DQE1_9CLOT</name>
<dbReference type="AlphaFoldDB" id="A0A410DQE1"/>
<accession>A0A410DQE1</accession>
<proteinExistence type="predicted"/>
<dbReference type="Gene3D" id="1.20.1380.10">
    <property type="entry name" value="Replication modulator SeqA, C-terminal DNA-binding domain"/>
    <property type="match status" value="1"/>
</dbReference>
<dbReference type="RefSeq" id="WP_128212136.1">
    <property type="nucleotide sequence ID" value="NZ_CP025746.1"/>
</dbReference>
<evidence type="ECO:0000313" key="2">
    <source>
        <dbReference type="EMBL" id="QAA31319.1"/>
    </source>
</evidence>
<dbReference type="EMBL" id="CP025746">
    <property type="protein sequence ID" value="QAA31319.1"/>
    <property type="molecule type" value="Genomic_DNA"/>
</dbReference>
<evidence type="ECO:0000313" key="3">
    <source>
        <dbReference type="Proteomes" id="UP000286268"/>
    </source>
</evidence>
<gene>
    <name evidence="2" type="ORF">C1I91_06500</name>
</gene>
<feature type="coiled-coil region" evidence="1">
    <location>
        <begin position="56"/>
        <end position="96"/>
    </location>
</feature>
<dbReference type="OrthoDB" id="1903286at2"/>
<keyword evidence="1" id="KW-0175">Coiled coil</keyword>
<dbReference type="InterPro" id="IPR036835">
    <property type="entry name" value="SeqA_DNA-bd_C_sf"/>
</dbReference>
<evidence type="ECO:0000256" key="1">
    <source>
        <dbReference type="SAM" id="Coils"/>
    </source>
</evidence>
<reference evidence="2 3" key="1">
    <citation type="submission" date="2018-01" db="EMBL/GenBank/DDBJ databases">
        <title>Genome Sequencing and Assembly of Anaerobacter polyendosporus strain CT4.</title>
        <authorList>
            <person name="Tachaapaikoon C."/>
            <person name="Sutheeworapong S."/>
            <person name="Jenjaroenpun P."/>
            <person name="Wongsurawat T."/>
            <person name="Nookeaw I."/>
            <person name="Cheawchanlertfa P."/>
            <person name="Kosugi A."/>
            <person name="Cheevadhanarak S."/>
            <person name="Ratanakhanokchai K."/>
        </authorList>
    </citation>
    <scope>NUCLEOTIDE SEQUENCE [LARGE SCALE GENOMIC DNA]</scope>
    <source>
        <strain evidence="2 3">CT4</strain>
    </source>
</reference>
<organism evidence="2 3">
    <name type="scientific">Clostridium manihotivorum</name>
    <dbReference type="NCBI Taxonomy" id="2320868"/>
    <lineage>
        <taxon>Bacteria</taxon>
        <taxon>Bacillati</taxon>
        <taxon>Bacillota</taxon>
        <taxon>Clostridia</taxon>
        <taxon>Eubacteriales</taxon>
        <taxon>Clostridiaceae</taxon>
        <taxon>Clostridium</taxon>
    </lineage>
</organism>
<dbReference type="GO" id="GO:0003677">
    <property type="term" value="F:DNA binding"/>
    <property type="evidence" value="ECO:0007669"/>
    <property type="project" value="InterPro"/>
</dbReference>
<keyword evidence="3" id="KW-1185">Reference proteome</keyword>
<protein>
    <submittedName>
        <fullName evidence="2">Uncharacterized protein</fullName>
    </submittedName>
</protein>